<dbReference type="EMBL" id="CP092868">
    <property type="protein sequence ID" value="UYV69013.1"/>
    <property type="molecule type" value="Genomic_DNA"/>
</dbReference>
<comment type="similarity">
    <text evidence="2 6">Belongs to the zinc-containing alcohol dehydrogenase family.</text>
</comment>
<gene>
    <name evidence="8" type="ORF">LAZ67_6002015</name>
</gene>
<dbReference type="InterPro" id="IPR020843">
    <property type="entry name" value="ER"/>
</dbReference>
<keyword evidence="3 6" id="KW-0479">Metal-binding</keyword>
<keyword evidence="9" id="KW-1185">Reference proteome</keyword>
<evidence type="ECO:0000256" key="6">
    <source>
        <dbReference type="RuleBase" id="RU361277"/>
    </source>
</evidence>
<evidence type="ECO:0000313" key="9">
    <source>
        <dbReference type="Proteomes" id="UP001235939"/>
    </source>
</evidence>
<name>A0ABY6KMN6_9ARAC</name>
<dbReference type="Proteomes" id="UP001235939">
    <property type="component" value="Chromosome 06"/>
</dbReference>
<dbReference type="InterPro" id="IPR036291">
    <property type="entry name" value="NAD(P)-bd_dom_sf"/>
</dbReference>
<dbReference type="InterPro" id="IPR013149">
    <property type="entry name" value="ADH-like_C"/>
</dbReference>
<dbReference type="SUPFAM" id="SSF50129">
    <property type="entry name" value="GroES-like"/>
    <property type="match status" value="1"/>
</dbReference>
<dbReference type="InterPro" id="IPR002328">
    <property type="entry name" value="ADH_Zn_CS"/>
</dbReference>
<evidence type="ECO:0000313" key="8">
    <source>
        <dbReference type="EMBL" id="UYV69013.1"/>
    </source>
</evidence>
<protein>
    <submittedName>
        <fullName evidence="8">SORD</fullName>
    </submittedName>
</protein>
<dbReference type="Gene3D" id="3.90.180.10">
    <property type="entry name" value="Medium-chain alcohol dehydrogenases, catalytic domain"/>
    <property type="match status" value="1"/>
</dbReference>
<dbReference type="PANTHER" id="PTHR43161">
    <property type="entry name" value="SORBITOL DEHYDROGENASE"/>
    <property type="match status" value="1"/>
</dbReference>
<dbReference type="Pfam" id="PF00107">
    <property type="entry name" value="ADH_zinc_N"/>
    <property type="match status" value="1"/>
</dbReference>
<dbReference type="CDD" id="cd05285">
    <property type="entry name" value="sorbitol_DH"/>
    <property type="match status" value="1"/>
</dbReference>
<reference evidence="8 9" key="1">
    <citation type="submission" date="2022-01" db="EMBL/GenBank/DDBJ databases">
        <title>A chromosomal length assembly of Cordylochernes scorpioides.</title>
        <authorList>
            <person name="Zeh D."/>
            <person name="Zeh J."/>
        </authorList>
    </citation>
    <scope>NUCLEOTIDE SEQUENCE [LARGE SCALE GENOMIC DNA]</scope>
    <source>
        <strain evidence="8">IN4F17</strain>
        <tissue evidence="8">Whole Body</tissue>
    </source>
</reference>
<comment type="cofactor">
    <cofactor evidence="1 6">
        <name>Zn(2+)</name>
        <dbReference type="ChEBI" id="CHEBI:29105"/>
    </cofactor>
</comment>
<dbReference type="InterPro" id="IPR045306">
    <property type="entry name" value="SDH-like"/>
</dbReference>
<keyword evidence="4 6" id="KW-0862">Zinc</keyword>
<accession>A0ABY6KMN6</accession>
<dbReference type="SUPFAM" id="SSF51735">
    <property type="entry name" value="NAD(P)-binding Rossmann-fold domains"/>
    <property type="match status" value="1"/>
</dbReference>
<dbReference type="SMART" id="SM00829">
    <property type="entry name" value="PKS_ER"/>
    <property type="match status" value="1"/>
</dbReference>
<evidence type="ECO:0000256" key="2">
    <source>
        <dbReference type="ARBA" id="ARBA00008072"/>
    </source>
</evidence>
<evidence type="ECO:0000256" key="5">
    <source>
        <dbReference type="ARBA" id="ARBA00023002"/>
    </source>
</evidence>
<dbReference type="PANTHER" id="PTHR43161:SF24">
    <property type="entry name" value="SORBITOL DEHYDROGENASE"/>
    <property type="match status" value="1"/>
</dbReference>
<feature type="domain" description="Enoyl reductase (ER)" evidence="7">
    <location>
        <begin position="8"/>
        <end position="342"/>
    </location>
</feature>
<dbReference type="PROSITE" id="PS00059">
    <property type="entry name" value="ADH_ZINC"/>
    <property type="match status" value="1"/>
</dbReference>
<dbReference type="Gene3D" id="3.40.50.720">
    <property type="entry name" value="NAD(P)-binding Rossmann-like Domain"/>
    <property type="match status" value="2"/>
</dbReference>
<evidence type="ECO:0000256" key="3">
    <source>
        <dbReference type="ARBA" id="ARBA00022723"/>
    </source>
</evidence>
<organism evidence="8 9">
    <name type="scientific">Cordylochernes scorpioides</name>
    <dbReference type="NCBI Taxonomy" id="51811"/>
    <lineage>
        <taxon>Eukaryota</taxon>
        <taxon>Metazoa</taxon>
        <taxon>Ecdysozoa</taxon>
        <taxon>Arthropoda</taxon>
        <taxon>Chelicerata</taxon>
        <taxon>Arachnida</taxon>
        <taxon>Pseudoscorpiones</taxon>
        <taxon>Cheliferoidea</taxon>
        <taxon>Chernetidae</taxon>
        <taxon>Cordylochernes</taxon>
    </lineage>
</organism>
<keyword evidence="5" id="KW-0560">Oxidoreductase</keyword>
<dbReference type="Pfam" id="PF08240">
    <property type="entry name" value="ADH_N"/>
    <property type="match status" value="1"/>
</dbReference>
<evidence type="ECO:0000256" key="1">
    <source>
        <dbReference type="ARBA" id="ARBA00001947"/>
    </source>
</evidence>
<evidence type="ECO:0000259" key="7">
    <source>
        <dbReference type="SMART" id="SM00829"/>
    </source>
</evidence>
<dbReference type="InterPro" id="IPR013154">
    <property type="entry name" value="ADH-like_N"/>
</dbReference>
<dbReference type="InterPro" id="IPR011032">
    <property type="entry name" value="GroES-like_sf"/>
</dbReference>
<evidence type="ECO:0000256" key="4">
    <source>
        <dbReference type="ARBA" id="ARBA00022833"/>
    </source>
</evidence>
<sequence length="346" mass="36605">MHSVGICGSDVHYLRDGKLANFVVEGPMVLGHESSGTVVEVGPGVSHLKLGDRVAIEPGVPCRSCRLCKLGKYNLCPDVEFCATPPVDGTLTRYYRHAADFCFKLPDHVSYEEGALLEPLSVAVHACRRGAVSAGHYVLISGAGPIGLVNSLVARAMGAASVCIVEDLCLESFTRLGRDIIDIEDLPMFTIYVNGADICKEKLEFAKKLGIQHTVLVAPGDQPEDTTAKVLAALGRNPDVSIECCGAPSSVTLCLKATISGGCAVLVGAGPKLQNLPVVEATMREVDVRGVLRYANCYQTALDLVASGAVDVKPLVTHRFKLEQAKDAFEAAKSGAGVKIMIKCAN</sequence>
<proteinExistence type="inferred from homology"/>